<reference evidence="2 3" key="1">
    <citation type="submission" date="2023-04" db="EMBL/GenBank/DDBJ databases">
        <title>Taxonomic identification of the Arctic strain Aequorivita sp. nov. and transcriptomic analysis in response to temperature stress.</title>
        <authorList>
            <person name="Liu W."/>
            <person name="Cong B."/>
            <person name="Lin J."/>
        </authorList>
    </citation>
    <scope>NUCLEOTIDE SEQUENCE [LARGE SCALE GENOMIC DNA]</scope>
    <source>
        <strain evidence="2 3">Ant34-E75</strain>
    </source>
</reference>
<sequence>MKNISLTLFLAILFSQNIYAQFFESNDLYGNIGIAGGNFLGSEAGANLILKEEYFIHVGTIYFQSKASEKPQNYNAGSGIVGSGDSDIKDRYNTLNIRGGYVLKMSSKFRAVFNGGLGLQFRDYATDFTVHTPIEGNGGFNFGSSPSHDFIRKNDVSAALIISPRLEYLPSRNYGVFVSPLFIFNKNDNFFGVSVNAIIGKLKNKEDIRNF</sequence>
<proteinExistence type="predicted"/>
<dbReference type="Proteomes" id="UP001238523">
    <property type="component" value="Chromosome"/>
</dbReference>
<evidence type="ECO:0000313" key="2">
    <source>
        <dbReference type="EMBL" id="WGF92465.1"/>
    </source>
</evidence>
<feature type="chain" id="PRO_5046998724" description="Outer membrane protein beta-barrel domain-containing protein" evidence="1">
    <location>
        <begin position="21"/>
        <end position="211"/>
    </location>
</feature>
<keyword evidence="3" id="KW-1185">Reference proteome</keyword>
<protein>
    <recommendedName>
        <fullName evidence="4">Outer membrane protein beta-barrel domain-containing protein</fullName>
    </recommendedName>
</protein>
<dbReference type="RefSeq" id="WP_279448424.1">
    <property type="nucleotide sequence ID" value="NZ_CP122379.1"/>
</dbReference>
<keyword evidence="1" id="KW-0732">Signal</keyword>
<organism evidence="2 3">
    <name type="scientific">Aequorivita marisscotiae</name>
    <dbReference type="NCBI Taxonomy" id="3040348"/>
    <lineage>
        <taxon>Bacteria</taxon>
        <taxon>Pseudomonadati</taxon>
        <taxon>Bacteroidota</taxon>
        <taxon>Flavobacteriia</taxon>
        <taxon>Flavobacteriales</taxon>
        <taxon>Flavobacteriaceae</taxon>
        <taxon>Aequorivita</taxon>
    </lineage>
</organism>
<evidence type="ECO:0000256" key="1">
    <source>
        <dbReference type="SAM" id="SignalP"/>
    </source>
</evidence>
<dbReference type="EMBL" id="CP122379">
    <property type="protein sequence ID" value="WGF92465.1"/>
    <property type="molecule type" value="Genomic_DNA"/>
</dbReference>
<name>A0ABY8KWP2_9FLAO</name>
<accession>A0ABY8KWP2</accession>
<feature type="signal peptide" evidence="1">
    <location>
        <begin position="1"/>
        <end position="20"/>
    </location>
</feature>
<evidence type="ECO:0008006" key="4">
    <source>
        <dbReference type="Google" id="ProtNLM"/>
    </source>
</evidence>
<evidence type="ECO:0000313" key="3">
    <source>
        <dbReference type="Proteomes" id="UP001238523"/>
    </source>
</evidence>
<gene>
    <name evidence="2" type="ORF">QCQ61_14815</name>
</gene>